<dbReference type="AlphaFoldDB" id="A0A061HKE3"/>
<accession>A0A061HKE3</accession>
<evidence type="ECO:0000313" key="6">
    <source>
        <dbReference type="Proteomes" id="UP000053110"/>
    </source>
</evidence>
<evidence type="ECO:0000259" key="3">
    <source>
        <dbReference type="Pfam" id="PF24855"/>
    </source>
</evidence>
<dbReference type="Pfam" id="PF24855">
    <property type="entry name" value="DUF7729"/>
    <property type="match status" value="2"/>
</dbReference>
<feature type="region of interest" description="Disordered" evidence="1">
    <location>
        <begin position="194"/>
        <end position="213"/>
    </location>
</feature>
<feature type="transmembrane region" description="Helical" evidence="2">
    <location>
        <begin position="92"/>
        <end position="113"/>
    </location>
</feature>
<evidence type="ECO:0000313" key="5">
    <source>
        <dbReference type="EMBL" id="SUZ08469.1"/>
    </source>
</evidence>
<keyword evidence="2" id="KW-0812">Transmembrane</keyword>
<proteinExistence type="predicted"/>
<name>A0A061HKE3_BLUGR</name>
<dbReference type="InterPro" id="IPR056146">
    <property type="entry name" value="DUF7729"/>
</dbReference>
<evidence type="ECO:0000256" key="1">
    <source>
        <dbReference type="SAM" id="MobiDB-lite"/>
    </source>
</evidence>
<reference evidence="5" key="3">
    <citation type="submission" date="2018-07" db="EMBL/GenBank/DDBJ databases">
        <authorList>
            <person name="Quirk P.G."/>
            <person name="Krulwich T.A."/>
        </authorList>
    </citation>
    <scope>NUCLEOTIDE SEQUENCE</scope>
    <source>
        <strain evidence="5">96224</strain>
    </source>
</reference>
<reference evidence="4" key="2">
    <citation type="submission" date="2013-01" db="EMBL/GenBank/DDBJ databases">
        <title>The wheat powdery mildew genome reveals unique evolution of an obligate biotroph.</title>
        <authorList>
            <person name="Oberhaensli S."/>
            <person name="Wicker T."/>
            <person name="Keller B."/>
        </authorList>
    </citation>
    <scope>NUCLEOTIDE SEQUENCE</scope>
    <source>
        <strain evidence="4">96224</strain>
    </source>
</reference>
<organism evidence="5">
    <name type="scientific">Blumeria graminis f. sp. tritici 96224</name>
    <dbReference type="NCBI Taxonomy" id="1268274"/>
    <lineage>
        <taxon>Eukaryota</taxon>
        <taxon>Fungi</taxon>
        <taxon>Dikarya</taxon>
        <taxon>Ascomycota</taxon>
        <taxon>Pezizomycotina</taxon>
        <taxon>Leotiomycetes</taxon>
        <taxon>Erysiphales</taxon>
        <taxon>Erysiphaceae</taxon>
        <taxon>Blumeria</taxon>
    </lineage>
</organism>
<dbReference type="PANTHER" id="PTHR39460">
    <property type="entry name" value="EXPRESSED PROTEIN"/>
    <property type="match status" value="1"/>
</dbReference>
<dbReference type="HOGENOM" id="CLU_562549_0_0_1"/>
<feature type="domain" description="DUF7729" evidence="3">
    <location>
        <begin position="367"/>
        <end position="451"/>
    </location>
</feature>
<dbReference type="EMBL" id="UIGY01000023">
    <property type="protein sequence ID" value="SUZ08469.1"/>
    <property type="molecule type" value="Genomic_DNA"/>
</dbReference>
<dbReference type="Proteomes" id="UP000053110">
    <property type="component" value="Unassembled WGS sequence"/>
</dbReference>
<evidence type="ECO:0000256" key="2">
    <source>
        <dbReference type="SAM" id="Phobius"/>
    </source>
</evidence>
<protein>
    <submittedName>
        <fullName evidence="5">Bgt-3043</fullName>
    </submittedName>
</protein>
<dbReference type="EMBL" id="KE374996">
    <property type="protein sequence ID" value="EPQ66357.1"/>
    <property type="molecule type" value="Genomic_DNA"/>
</dbReference>
<dbReference type="OrthoDB" id="2564812at2759"/>
<evidence type="ECO:0000313" key="4">
    <source>
        <dbReference type="EMBL" id="EPQ66357.1"/>
    </source>
</evidence>
<dbReference type="PANTHER" id="PTHR39460:SF1">
    <property type="entry name" value="C6 TRANSCRIPTION FACTOR"/>
    <property type="match status" value="1"/>
</dbReference>
<gene>
    <name evidence="4" type="ORF">BGT96224_3043</name>
    <name evidence="5" type="ORF">BGT96224V2_LOCUS1655</name>
</gene>
<feature type="domain" description="DUF7729" evidence="3">
    <location>
        <begin position="227"/>
        <end position="345"/>
    </location>
</feature>
<feature type="compositionally biased region" description="Polar residues" evidence="1">
    <location>
        <begin position="195"/>
        <end position="213"/>
    </location>
</feature>
<sequence length="486" mass="52623">MVVGKIIVCQPLDTSSSPLSSEVQLPHPKAWPNQIHFCTGPTQLEFTAGIVFEVSVISEAWDKPGSKLHRLSCIPGRLPRLFPTLTTRINDLFVLAYFVLFSCAYMLPVTAMIHWRHQQHNLLANQLSPESEFGQGFSLTQFLAFSDPLLVDPRPAPSDERVVPKKILERPANYDYLYADNHARIALRDLAPASKTPSVPQSAQATPSTTLPGIITTGSTPSTAAWPFPSAFDVGFNNNITAACQSFMHEMLEGSTFKECLPISMLLENSNSFFQTSKHLPRITSLLKASCSAPVTSCSQRFDTYAMNLTSACSTDLAHLNPQIQSGLLGLKSYQTLYTASCQLTTDSLPSNDNTTSTSRIPASLKSSASSFCFANAITNTTNPTDSYIYYLPLNVSLVGSAVPTCNSCLQSTMAVFQKATANRSNVLVGNYVKAASQINVVCGPEFVNASLASAISSADKTAIDGGRIIALCWIWLLIAGLGWLV</sequence>
<keyword evidence="2" id="KW-1133">Transmembrane helix</keyword>
<keyword evidence="2" id="KW-0472">Membrane</keyword>
<reference evidence="6" key="1">
    <citation type="journal article" date="2013" name="Nat. Genet.">
        <title>The wheat powdery mildew genome shows the unique evolution of an obligate biotroph.</title>
        <authorList>
            <person name="Wicker T."/>
            <person name="Oberhaensli S."/>
            <person name="Parlange F."/>
            <person name="Buchmann J.P."/>
            <person name="Shatalina M."/>
            <person name="Roffler S."/>
            <person name="Ben-David R."/>
            <person name="Dolezel J."/>
            <person name="Simkova H."/>
            <person name="Schulze-Lefert P."/>
            <person name="Spanu P.D."/>
            <person name="Bruggmann R."/>
            <person name="Amselem J."/>
            <person name="Quesneville H."/>
            <person name="Ver Loren van Themaat E."/>
            <person name="Paape T."/>
            <person name="Shimizu K.K."/>
            <person name="Keller B."/>
        </authorList>
    </citation>
    <scope>NUCLEOTIDE SEQUENCE [LARGE SCALE GENOMIC DNA]</scope>
    <source>
        <strain evidence="6">96224</strain>
    </source>
</reference>